<dbReference type="PROSITE" id="PS50975">
    <property type="entry name" value="ATP_GRASP"/>
    <property type="match status" value="1"/>
</dbReference>
<comment type="pathway">
    <text evidence="3 14">Purine metabolism; IMP biosynthesis via de novo pathway; N(1)-(5-phospho-D-ribosyl)glycinamide from 5-phospho-alpha-D-ribose 1-diphosphate: step 2/2.</text>
</comment>
<evidence type="ECO:0000256" key="9">
    <source>
        <dbReference type="ARBA" id="ARBA00022840"/>
    </source>
</evidence>
<dbReference type="InterPro" id="IPR016185">
    <property type="entry name" value="PreATP-grasp_dom_sf"/>
</dbReference>
<dbReference type="InterPro" id="IPR011761">
    <property type="entry name" value="ATP-grasp"/>
</dbReference>
<dbReference type="FunFam" id="3.40.50.20:FF:000006">
    <property type="entry name" value="Phosphoribosylamine--glycine ligase, chloroplastic"/>
    <property type="match status" value="1"/>
</dbReference>
<name>A0A2H0KTR9_9BACT</name>
<keyword evidence="10" id="KW-0464">Manganese</keyword>
<dbReference type="PROSITE" id="PS00184">
    <property type="entry name" value="GARS"/>
    <property type="match status" value="1"/>
</dbReference>
<proteinExistence type="inferred from homology"/>
<dbReference type="PANTHER" id="PTHR43472:SF1">
    <property type="entry name" value="PHOSPHORIBOSYLAMINE--GLYCINE LIGASE, CHLOROPLASTIC"/>
    <property type="match status" value="1"/>
</dbReference>
<dbReference type="Gene3D" id="3.40.50.20">
    <property type="match status" value="1"/>
</dbReference>
<gene>
    <name evidence="14" type="primary">purD</name>
    <name evidence="17" type="ORF">COV84_00525</name>
</gene>
<dbReference type="InterPro" id="IPR020560">
    <property type="entry name" value="PRibGlycinamide_synth_C-dom"/>
</dbReference>
<dbReference type="SMART" id="SM01210">
    <property type="entry name" value="GARS_C"/>
    <property type="match status" value="1"/>
</dbReference>
<reference evidence="17 18" key="1">
    <citation type="submission" date="2017-09" db="EMBL/GenBank/DDBJ databases">
        <title>Depth-based differentiation of microbial function through sediment-hosted aquifers and enrichment of novel symbionts in the deep terrestrial subsurface.</title>
        <authorList>
            <person name="Probst A.J."/>
            <person name="Ladd B."/>
            <person name="Jarett J.K."/>
            <person name="Geller-Mcgrath D.E."/>
            <person name="Sieber C.M."/>
            <person name="Emerson J.B."/>
            <person name="Anantharaman K."/>
            <person name="Thomas B.C."/>
            <person name="Malmstrom R."/>
            <person name="Stieglmeier M."/>
            <person name="Klingl A."/>
            <person name="Woyke T."/>
            <person name="Ryan C.M."/>
            <person name="Banfield J.F."/>
        </authorList>
    </citation>
    <scope>NUCLEOTIDE SEQUENCE [LARGE SCALE GENOMIC DNA]</scope>
    <source>
        <strain evidence="17">CG11_big_fil_rev_8_21_14_0_20_40_15</strain>
    </source>
</reference>
<evidence type="ECO:0000256" key="8">
    <source>
        <dbReference type="ARBA" id="ARBA00022755"/>
    </source>
</evidence>
<dbReference type="InterPro" id="IPR013815">
    <property type="entry name" value="ATP_grasp_subdomain_1"/>
</dbReference>
<dbReference type="GO" id="GO:0005524">
    <property type="term" value="F:ATP binding"/>
    <property type="evidence" value="ECO:0007669"/>
    <property type="project" value="UniProtKB-UniRule"/>
</dbReference>
<accession>A0A2H0KTR9</accession>
<comment type="catalytic activity">
    <reaction evidence="14">
        <text>5-phospho-beta-D-ribosylamine + glycine + ATP = N(1)-(5-phospho-beta-D-ribosyl)glycinamide + ADP + phosphate + H(+)</text>
        <dbReference type="Rhea" id="RHEA:17453"/>
        <dbReference type="ChEBI" id="CHEBI:15378"/>
        <dbReference type="ChEBI" id="CHEBI:30616"/>
        <dbReference type="ChEBI" id="CHEBI:43474"/>
        <dbReference type="ChEBI" id="CHEBI:57305"/>
        <dbReference type="ChEBI" id="CHEBI:58681"/>
        <dbReference type="ChEBI" id="CHEBI:143788"/>
        <dbReference type="ChEBI" id="CHEBI:456216"/>
        <dbReference type="EC" id="6.3.4.13"/>
    </reaction>
</comment>
<evidence type="ECO:0000256" key="4">
    <source>
        <dbReference type="ARBA" id="ARBA00013255"/>
    </source>
</evidence>
<dbReference type="InterPro" id="IPR020561">
    <property type="entry name" value="PRibGlycinamid_synth_ATP-grasp"/>
</dbReference>
<dbReference type="PANTHER" id="PTHR43472">
    <property type="entry name" value="PHOSPHORIBOSYLAMINE--GLYCINE LIGASE"/>
    <property type="match status" value="1"/>
</dbReference>
<keyword evidence="7 15" id="KW-0547">Nucleotide-binding</keyword>
<sequence>MKVLVVGGGGREDTLVWKILQSPLVEEVYCAPGNGGTAERAAINLPDIKANDINTLLKFALKKKIDLTVVGPEEPLTKGIVNDFRKLGLLIVGPTAEAALIEGSKIFAKELMLKYRIPTARHFGIYRDWVIAMQRVEALDKNEPIVIKADGLCGGKGVKICFTKVEAINRVTDLMKYKFLGSAGKEVLFEEYLEGEEASYIVLTDGKNVVPLASSQDHKYSHDGDKGEMTGGMGAFSPAPVVTKEVEEKILDQIIYPLINGMAKDGRPYQGVLYAGLMIKDGEPKVLEFNARLGDPETQPVFVRMKNDIVPILEACARGNLLGDSLEWDERPAVCVVMCAKGYPGTPEKWDEIEGLNRASLMDSIEIFHAGTLMISSDEFWTNSGRVLGVTGLGRNIPEAIAKTYAAVKRISWPGVHYRTDIGQKALKWLKK</sequence>
<evidence type="ECO:0000259" key="16">
    <source>
        <dbReference type="PROSITE" id="PS50975"/>
    </source>
</evidence>
<keyword evidence="5 14" id="KW-0436">Ligase</keyword>
<dbReference type="Gene3D" id="3.30.1490.20">
    <property type="entry name" value="ATP-grasp fold, A domain"/>
    <property type="match status" value="1"/>
</dbReference>
<dbReference type="Gene3D" id="3.30.470.20">
    <property type="entry name" value="ATP-grasp fold, B domain"/>
    <property type="match status" value="1"/>
</dbReference>
<keyword evidence="8 14" id="KW-0658">Purine biosynthesis</keyword>
<evidence type="ECO:0000256" key="15">
    <source>
        <dbReference type="PROSITE-ProRule" id="PRU00409"/>
    </source>
</evidence>
<evidence type="ECO:0000256" key="10">
    <source>
        <dbReference type="ARBA" id="ARBA00023211"/>
    </source>
</evidence>
<keyword evidence="9 15" id="KW-0067">ATP-binding</keyword>
<evidence type="ECO:0000256" key="1">
    <source>
        <dbReference type="ARBA" id="ARBA00001936"/>
    </source>
</evidence>
<dbReference type="GO" id="GO:0009113">
    <property type="term" value="P:purine nucleobase biosynthetic process"/>
    <property type="evidence" value="ECO:0007669"/>
    <property type="project" value="InterPro"/>
</dbReference>
<evidence type="ECO:0000256" key="13">
    <source>
        <dbReference type="ARBA" id="ARBA00042864"/>
    </source>
</evidence>
<evidence type="ECO:0000256" key="14">
    <source>
        <dbReference type="HAMAP-Rule" id="MF_00138"/>
    </source>
</evidence>
<dbReference type="NCBIfam" id="TIGR00877">
    <property type="entry name" value="purD"/>
    <property type="match status" value="1"/>
</dbReference>
<dbReference type="SUPFAM" id="SSF52440">
    <property type="entry name" value="PreATP-grasp domain"/>
    <property type="match status" value="1"/>
</dbReference>
<feature type="domain" description="ATP-grasp" evidence="16">
    <location>
        <begin position="109"/>
        <end position="318"/>
    </location>
</feature>
<dbReference type="AlphaFoldDB" id="A0A2H0KTR9"/>
<dbReference type="EMBL" id="PCVO01000006">
    <property type="protein sequence ID" value="PIQ75561.1"/>
    <property type="molecule type" value="Genomic_DNA"/>
</dbReference>
<comment type="cofactor">
    <cofactor evidence="1">
        <name>Mn(2+)</name>
        <dbReference type="ChEBI" id="CHEBI:29035"/>
    </cofactor>
</comment>
<dbReference type="GO" id="GO:0004637">
    <property type="term" value="F:phosphoribosylamine-glycine ligase activity"/>
    <property type="evidence" value="ECO:0007669"/>
    <property type="project" value="UniProtKB-UniRule"/>
</dbReference>
<comment type="cofactor">
    <cofactor evidence="2">
        <name>Mg(2+)</name>
        <dbReference type="ChEBI" id="CHEBI:18420"/>
    </cofactor>
</comment>
<keyword evidence="6" id="KW-0479">Metal-binding</keyword>
<dbReference type="GO" id="GO:0006189">
    <property type="term" value="P:'de novo' IMP biosynthetic process"/>
    <property type="evidence" value="ECO:0007669"/>
    <property type="project" value="UniProtKB-UniRule"/>
</dbReference>
<comment type="similarity">
    <text evidence="11 14">Belongs to the GARS family.</text>
</comment>
<dbReference type="InterPro" id="IPR020559">
    <property type="entry name" value="PRibGlycinamide_synth_CS"/>
</dbReference>
<dbReference type="InterPro" id="IPR011054">
    <property type="entry name" value="Rudment_hybrid_motif"/>
</dbReference>
<evidence type="ECO:0000256" key="12">
    <source>
        <dbReference type="ARBA" id="ARBA00042242"/>
    </source>
</evidence>
<evidence type="ECO:0000256" key="11">
    <source>
        <dbReference type="ARBA" id="ARBA00038345"/>
    </source>
</evidence>
<evidence type="ECO:0000256" key="2">
    <source>
        <dbReference type="ARBA" id="ARBA00001946"/>
    </source>
</evidence>
<dbReference type="Pfam" id="PF02843">
    <property type="entry name" value="GARS_C"/>
    <property type="match status" value="1"/>
</dbReference>
<dbReference type="Proteomes" id="UP000229317">
    <property type="component" value="Unassembled WGS sequence"/>
</dbReference>
<dbReference type="Pfam" id="PF02844">
    <property type="entry name" value="GARS_N"/>
    <property type="match status" value="1"/>
</dbReference>
<dbReference type="UniPathway" id="UPA00074">
    <property type="reaction ID" value="UER00125"/>
</dbReference>
<dbReference type="SMART" id="SM01209">
    <property type="entry name" value="GARS_A"/>
    <property type="match status" value="1"/>
</dbReference>
<comment type="caution">
    <text evidence="17">The sequence shown here is derived from an EMBL/GenBank/DDBJ whole genome shotgun (WGS) entry which is preliminary data.</text>
</comment>
<dbReference type="GO" id="GO:0046872">
    <property type="term" value="F:metal ion binding"/>
    <property type="evidence" value="ECO:0007669"/>
    <property type="project" value="UniProtKB-KW"/>
</dbReference>
<dbReference type="SUPFAM" id="SSF51246">
    <property type="entry name" value="Rudiment single hybrid motif"/>
    <property type="match status" value="1"/>
</dbReference>
<evidence type="ECO:0000256" key="5">
    <source>
        <dbReference type="ARBA" id="ARBA00022598"/>
    </source>
</evidence>
<dbReference type="Pfam" id="PF01071">
    <property type="entry name" value="GARS_A"/>
    <property type="match status" value="1"/>
</dbReference>
<evidence type="ECO:0000256" key="6">
    <source>
        <dbReference type="ARBA" id="ARBA00022723"/>
    </source>
</evidence>
<evidence type="ECO:0000256" key="3">
    <source>
        <dbReference type="ARBA" id="ARBA00005174"/>
    </source>
</evidence>
<evidence type="ECO:0000256" key="7">
    <source>
        <dbReference type="ARBA" id="ARBA00022741"/>
    </source>
</evidence>
<dbReference type="InterPro" id="IPR020562">
    <property type="entry name" value="PRibGlycinamide_synth_N"/>
</dbReference>
<dbReference type="EC" id="6.3.4.13" evidence="4 14"/>
<dbReference type="HAMAP" id="MF_00138">
    <property type="entry name" value="GARS"/>
    <property type="match status" value="1"/>
</dbReference>
<evidence type="ECO:0000313" key="17">
    <source>
        <dbReference type="EMBL" id="PIQ75561.1"/>
    </source>
</evidence>
<dbReference type="SUPFAM" id="SSF56059">
    <property type="entry name" value="Glutathione synthetase ATP-binding domain-like"/>
    <property type="match status" value="1"/>
</dbReference>
<dbReference type="Gene3D" id="3.90.600.10">
    <property type="entry name" value="Phosphoribosylglycinamide synthetase, C-terminal domain"/>
    <property type="match status" value="1"/>
</dbReference>
<dbReference type="InterPro" id="IPR000115">
    <property type="entry name" value="PRibGlycinamide_synth"/>
</dbReference>
<organism evidence="17 18">
    <name type="scientific">Candidatus Portnoybacteria bacterium CG11_big_fil_rev_8_21_14_0_20_40_15</name>
    <dbReference type="NCBI Taxonomy" id="1974817"/>
    <lineage>
        <taxon>Bacteria</taxon>
        <taxon>Candidatus Portnoyibacteriota</taxon>
    </lineage>
</organism>
<evidence type="ECO:0000313" key="18">
    <source>
        <dbReference type="Proteomes" id="UP000229317"/>
    </source>
</evidence>
<dbReference type="InterPro" id="IPR037123">
    <property type="entry name" value="PRibGlycinamide_synth_C_sf"/>
</dbReference>
<protein>
    <recommendedName>
        <fullName evidence="4 14">Phosphoribosylamine--glycine ligase</fullName>
        <ecNumber evidence="4 14">6.3.4.13</ecNumber>
    </recommendedName>
    <alternativeName>
        <fullName evidence="14">GARS</fullName>
    </alternativeName>
    <alternativeName>
        <fullName evidence="12 14">Glycinamide ribonucleotide synthetase</fullName>
    </alternativeName>
    <alternativeName>
        <fullName evidence="13 14">Phosphoribosylglycinamide synthetase</fullName>
    </alternativeName>
</protein>